<feature type="compositionally biased region" description="Low complexity" evidence="7">
    <location>
        <begin position="524"/>
        <end position="556"/>
    </location>
</feature>
<dbReference type="GO" id="GO:0017095">
    <property type="term" value="F:heparan sulfate 6-sulfotransferase activity"/>
    <property type="evidence" value="ECO:0007669"/>
    <property type="project" value="TreeGrafter"/>
</dbReference>
<comment type="caution">
    <text evidence="10">The sequence shown here is derived from an EMBL/GenBank/DDBJ whole genome shotgun (WGS) entry which is preliminary data.</text>
</comment>
<comment type="subcellular location">
    <subcellularLocation>
        <location evidence="1">Membrane</location>
        <topology evidence="1">Single-pass membrane protein</topology>
    </subcellularLocation>
</comment>
<dbReference type="AlphaFoldDB" id="A0A2P6TPV1"/>
<feature type="chain" id="PRO_5015110248" description="WW domain-containing protein" evidence="8">
    <location>
        <begin position="24"/>
        <end position="788"/>
    </location>
</feature>
<sequence length="788" mass="85522">MRGSHLVAAVALLGAALACLAAAAPPAARGEGEQCRVRAPPTPEERRARRARECSHLVFEYMKRHTADFEAAHNVSKLVFFLHVPRTAGKTYANCFLRTALPPSKRCAKSYDVLRYNVSAPGCTAIISHDDFSAAEQLLPPNAATITQLRRPVDRIVGAYEFAVDVAARGVLHQGPPGKLGRRKSDWVGTLEVWPWSVLIPWFKRNMKARMDALKEGAKEDPTAWRDYRSPKNRTYWWNEAKNSSVWVLPPPDPVLDPYNNSLVMPLHEWVEHPIAEELMHNGGTLQVLGLTNFSHWPREEAAPLRACLRSNAVAREMLLKLATKRLRAMAHVGLTERLEESVVSMAADLGIDLEGPAYRYTSANAFSYDIGAEDDDALITYNATTAGGVNVTVTRRQAVQRANAILDQLMEHRQRLDVILPRLRELVDQETRWLQEQGVPGAAAAGHSSSSSSSGANQAATQGAAGEPQHAPASLAPGSAPQQQQQQQQAVADEQAAAVDPEGNVLDGNTEAAAYAEDEDESGSAVGSSSSEQGSVGAAGQGAAQATAEVGADAEQAAIKSPWSTEIEALDEEASSRQEASRQLEAELASLHDSDMLVLADQATGQARQVVSDEHYLIPNETLGQAYRRCAHAGHTRREKRKPYKHLRTPWGETFTFSTDSRQRIARSTLERIHRLNSVDEELWREGDRILTEKLAAQRAANALQAFPPPPAPLPPQQLPDRKRRLRSLDAPPPLPADGEGAEGGAAAAGAPPTAAAKQQQQQQQQQGSTGTAGQPAQAAELVRDEL</sequence>
<reference evidence="10 11" key="1">
    <citation type="journal article" date="2018" name="Plant J.">
        <title>Genome sequences of Chlorella sorokiniana UTEX 1602 and Micractinium conductrix SAG 241.80: implications to maltose excretion by a green alga.</title>
        <authorList>
            <person name="Arriola M.B."/>
            <person name="Velmurugan N."/>
            <person name="Zhang Y."/>
            <person name="Plunkett M.H."/>
            <person name="Hondzo H."/>
            <person name="Barney B.M."/>
        </authorList>
    </citation>
    <scope>NUCLEOTIDE SEQUENCE [LARGE SCALE GENOMIC DNA]</scope>
    <source>
        <strain evidence="11">UTEX 1602</strain>
    </source>
</reference>
<accession>A0A2P6TPV1</accession>
<evidence type="ECO:0000256" key="7">
    <source>
        <dbReference type="SAM" id="MobiDB-lite"/>
    </source>
</evidence>
<evidence type="ECO:0000256" key="1">
    <source>
        <dbReference type="ARBA" id="ARBA00004167"/>
    </source>
</evidence>
<dbReference type="PROSITE" id="PS50020">
    <property type="entry name" value="WW_DOMAIN_2"/>
    <property type="match status" value="1"/>
</dbReference>
<feature type="region of interest" description="Disordered" evidence="7">
    <location>
        <begin position="726"/>
        <end position="788"/>
    </location>
</feature>
<evidence type="ECO:0000256" key="2">
    <source>
        <dbReference type="ARBA" id="ARBA00022679"/>
    </source>
</evidence>
<dbReference type="InterPro" id="IPR027417">
    <property type="entry name" value="P-loop_NTPase"/>
</dbReference>
<proteinExistence type="predicted"/>
<dbReference type="PROSITE" id="PS51257">
    <property type="entry name" value="PROKAR_LIPOPROTEIN"/>
    <property type="match status" value="1"/>
</dbReference>
<evidence type="ECO:0000256" key="6">
    <source>
        <dbReference type="ARBA" id="ARBA00023180"/>
    </source>
</evidence>
<feature type="compositionally biased region" description="Low complexity" evidence="7">
    <location>
        <begin position="442"/>
        <end position="503"/>
    </location>
</feature>
<keyword evidence="2" id="KW-0808">Transferase</keyword>
<evidence type="ECO:0000256" key="5">
    <source>
        <dbReference type="ARBA" id="ARBA00023136"/>
    </source>
</evidence>
<feature type="signal peptide" evidence="8">
    <location>
        <begin position="1"/>
        <end position="23"/>
    </location>
</feature>
<dbReference type="Gene3D" id="3.40.50.300">
    <property type="entry name" value="P-loop containing nucleotide triphosphate hydrolases"/>
    <property type="match status" value="1"/>
</dbReference>
<keyword evidence="8" id="KW-0732">Signal</keyword>
<dbReference type="Proteomes" id="UP000239899">
    <property type="component" value="Unassembled WGS sequence"/>
</dbReference>
<feature type="domain" description="WW" evidence="9">
    <location>
        <begin position="219"/>
        <end position="252"/>
    </location>
</feature>
<feature type="region of interest" description="Disordered" evidence="7">
    <location>
        <begin position="439"/>
        <end position="558"/>
    </location>
</feature>
<organism evidence="10 11">
    <name type="scientific">Chlorella sorokiniana</name>
    <name type="common">Freshwater green alga</name>
    <dbReference type="NCBI Taxonomy" id="3076"/>
    <lineage>
        <taxon>Eukaryota</taxon>
        <taxon>Viridiplantae</taxon>
        <taxon>Chlorophyta</taxon>
        <taxon>core chlorophytes</taxon>
        <taxon>Trebouxiophyceae</taxon>
        <taxon>Chlorellales</taxon>
        <taxon>Chlorellaceae</taxon>
        <taxon>Chlorella clade</taxon>
        <taxon>Chlorella</taxon>
    </lineage>
</organism>
<dbReference type="EMBL" id="LHPG02000009">
    <property type="protein sequence ID" value="PRW56039.1"/>
    <property type="molecule type" value="Genomic_DNA"/>
</dbReference>
<name>A0A2P6TPV1_CHLSO</name>
<dbReference type="InterPro" id="IPR010635">
    <property type="entry name" value="Heparan_SO4-6-sulfoTrfase"/>
</dbReference>
<gene>
    <name evidence="10" type="ORF">C2E21_4973</name>
</gene>
<feature type="compositionally biased region" description="Low complexity" evidence="7">
    <location>
        <begin position="746"/>
        <end position="782"/>
    </location>
</feature>
<evidence type="ECO:0000259" key="9">
    <source>
        <dbReference type="PROSITE" id="PS50020"/>
    </source>
</evidence>
<evidence type="ECO:0000313" key="10">
    <source>
        <dbReference type="EMBL" id="PRW56039.1"/>
    </source>
</evidence>
<protein>
    <recommendedName>
        <fullName evidence="9">WW domain-containing protein</fullName>
    </recommendedName>
</protein>
<dbReference type="GO" id="GO:0016020">
    <property type="term" value="C:membrane"/>
    <property type="evidence" value="ECO:0007669"/>
    <property type="project" value="UniProtKB-SubCell"/>
</dbReference>
<keyword evidence="6" id="KW-0325">Glycoprotein</keyword>
<keyword evidence="11" id="KW-1185">Reference proteome</keyword>
<evidence type="ECO:0000313" key="11">
    <source>
        <dbReference type="Proteomes" id="UP000239899"/>
    </source>
</evidence>
<keyword evidence="4" id="KW-1133">Transmembrane helix</keyword>
<evidence type="ECO:0000256" key="8">
    <source>
        <dbReference type="SAM" id="SignalP"/>
    </source>
</evidence>
<evidence type="ECO:0000256" key="4">
    <source>
        <dbReference type="ARBA" id="ARBA00022989"/>
    </source>
</evidence>
<dbReference type="InterPro" id="IPR001202">
    <property type="entry name" value="WW_dom"/>
</dbReference>
<dbReference type="PANTHER" id="PTHR12812:SF0">
    <property type="entry name" value="HEPARAN-SULFATE 6-O-SULFOTRANSFERASE"/>
    <property type="match status" value="1"/>
</dbReference>
<keyword evidence="3" id="KW-0812">Transmembrane</keyword>
<evidence type="ECO:0000256" key="3">
    <source>
        <dbReference type="ARBA" id="ARBA00022692"/>
    </source>
</evidence>
<keyword evidence="5" id="KW-0472">Membrane</keyword>
<dbReference type="OrthoDB" id="406981at2759"/>
<dbReference type="PANTHER" id="PTHR12812">
    <property type="entry name" value="HEPARAN SULFATE 6-O-SULFOTRANSFERASE 3"/>
    <property type="match status" value="1"/>
</dbReference>